<evidence type="ECO:0000313" key="1">
    <source>
        <dbReference type="EMBL" id="PYI36915.1"/>
    </source>
</evidence>
<gene>
    <name evidence="1" type="ORF">BP00DRAFT_6559</name>
</gene>
<dbReference type="Proteomes" id="UP000248817">
    <property type="component" value="Unassembled WGS sequence"/>
</dbReference>
<name>A0A2V5IJW3_9EURO</name>
<proteinExistence type="predicted"/>
<organism evidence="1 2">
    <name type="scientific">Aspergillus indologenus CBS 114.80</name>
    <dbReference type="NCBI Taxonomy" id="1450541"/>
    <lineage>
        <taxon>Eukaryota</taxon>
        <taxon>Fungi</taxon>
        <taxon>Dikarya</taxon>
        <taxon>Ascomycota</taxon>
        <taxon>Pezizomycotina</taxon>
        <taxon>Eurotiomycetes</taxon>
        <taxon>Eurotiomycetidae</taxon>
        <taxon>Eurotiales</taxon>
        <taxon>Aspergillaceae</taxon>
        <taxon>Aspergillus</taxon>
        <taxon>Aspergillus subgen. Circumdati</taxon>
    </lineage>
</organism>
<dbReference type="EMBL" id="KZ825463">
    <property type="protein sequence ID" value="PYI36915.1"/>
    <property type="molecule type" value="Genomic_DNA"/>
</dbReference>
<evidence type="ECO:0000313" key="2">
    <source>
        <dbReference type="Proteomes" id="UP000248817"/>
    </source>
</evidence>
<dbReference type="PROSITE" id="PS51257">
    <property type="entry name" value="PROKAR_LIPOPROTEIN"/>
    <property type="match status" value="1"/>
</dbReference>
<keyword evidence="2" id="KW-1185">Reference proteome</keyword>
<sequence length="60" mass="7118">MIPLTRFTACLLSMMVGCCPYQVIRSVVEGIHRTTASVTCYTMSFYRLWYLQGYYWVFPY</sequence>
<accession>A0A2V5IJW3</accession>
<reference evidence="1 2" key="1">
    <citation type="submission" date="2018-02" db="EMBL/GenBank/DDBJ databases">
        <title>The genomes of Aspergillus section Nigri reveals drivers in fungal speciation.</title>
        <authorList>
            <consortium name="DOE Joint Genome Institute"/>
            <person name="Vesth T.C."/>
            <person name="Nybo J."/>
            <person name="Theobald S."/>
            <person name="Brandl J."/>
            <person name="Frisvad J.C."/>
            <person name="Nielsen K.F."/>
            <person name="Lyhne E.K."/>
            <person name="Kogle M.E."/>
            <person name="Kuo A."/>
            <person name="Riley R."/>
            <person name="Clum A."/>
            <person name="Nolan M."/>
            <person name="Lipzen A."/>
            <person name="Salamov A."/>
            <person name="Henrissat B."/>
            <person name="Wiebenga A."/>
            <person name="De vries R.P."/>
            <person name="Grigoriev I.V."/>
            <person name="Mortensen U.H."/>
            <person name="Andersen M.R."/>
            <person name="Baker S.E."/>
        </authorList>
    </citation>
    <scope>NUCLEOTIDE SEQUENCE [LARGE SCALE GENOMIC DNA]</scope>
    <source>
        <strain evidence="1 2">CBS 114.80</strain>
    </source>
</reference>
<protein>
    <submittedName>
        <fullName evidence="1">Uncharacterized protein</fullName>
    </submittedName>
</protein>
<dbReference type="AlphaFoldDB" id="A0A2V5IJW3"/>